<protein>
    <submittedName>
        <fullName evidence="1">Uncharacterized protein</fullName>
    </submittedName>
</protein>
<evidence type="ECO:0000313" key="1">
    <source>
        <dbReference type="EMBL" id="KAL1521438.1"/>
    </source>
</evidence>
<dbReference type="AlphaFoldDB" id="A0AB34JKD0"/>
<proteinExistence type="predicted"/>
<name>A0AB34JKD0_PRYPA</name>
<organism evidence="1 2">
    <name type="scientific">Prymnesium parvum</name>
    <name type="common">Toxic golden alga</name>
    <dbReference type="NCBI Taxonomy" id="97485"/>
    <lineage>
        <taxon>Eukaryota</taxon>
        <taxon>Haptista</taxon>
        <taxon>Haptophyta</taxon>
        <taxon>Prymnesiophyceae</taxon>
        <taxon>Prymnesiales</taxon>
        <taxon>Prymnesiaceae</taxon>
        <taxon>Prymnesium</taxon>
    </lineage>
</organism>
<comment type="caution">
    <text evidence="1">The sequence shown here is derived from an EMBL/GenBank/DDBJ whole genome shotgun (WGS) entry which is preliminary data.</text>
</comment>
<evidence type="ECO:0000313" key="2">
    <source>
        <dbReference type="Proteomes" id="UP001515480"/>
    </source>
</evidence>
<dbReference type="Proteomes" id="UP001515480">
    <property type="component" value="Unassembled WGS sequence"/>
</dbReference>
<keyword evidence="2" id="KW-1185">Reference proteome</keyword>
<sequence length="151" mass="16180">MRNRRYLQLLPEGCTISTRAFDACVWKPPDELLASLREDPLWFYSAGVWWGTAQQLVELNDAADVPVSSPSGIVMLPLPTPDGVNLTICGPHGEEIAAPTGHAVTLLTNGSSEWTIGCSGPATVAVVTGPPHPDALDAGRAKYSEWLSKQE</sequence>
<dbReference type="EMBL" id="JBGBPQ010000007">
    <property type="protein sequence ID" value="KAL1521438.1"/>
    <property type="molecule type" value="Genomic_DNA"/>
</dbReference>
<accession>A0AB34JKD0</accession>
<reference evidence="1 2" key="1">
    <citation type="journal article" date="2024" name="Science">
        <title>Giant polyketide synthase enzymes in the biosynthesis of giant marine polyether toxins.</title>
        <authorList>
            <person name="Fallon T.R."/>
            <person name="Shende V.V."/>
            <person name="Wierzbicki I.H."/>
            <person name="Pendleton A.L."/>
            <person name="Watervoot N.F."/>
            <person name="Auber R.P."/>
            <person name="Gonzalez D.J."/>
            <person name="Wisecaver J.H."/>
            <person name="Moore B.S."/>
        </authorList>
    </citation>
    <scope>NUCLEOTIDE SEQUENCE [LARGE SCALE GENOMIC DNA]</scope>
    <source>
        <strain evidence="1 2">12B1</strain>
    </source>
</reference>
<gene>
    <name evidence="1" type="ORF">AB1Y20_021102</name>
</gene>